<accession>A0A3N1M7K3</accession>
<dbReference type="Proteomes" id="UP000278222">
    <property type="component" value="Unassembled WGS sequence"/>
</dbReference>
<dbReference type="GO" id="GO:0003700">
    <property type="term" value="F:DNA-binding transcription factor activity"/>
    <property type="evidence" value="ECO:0007669"/>
    <property type="project" value="InterPro"/>
</dbReference>
<feature type="region of interest" description="Disordered" evidence="1">
    <location>
        <begin position="99"/>
        <end position="119"/>
    </location>
</feature>
<dbReference type="SUPFAM" id="SSF46785">
    <property type="entry name" value="Winged helix' DNA-binding domain"/>
    <property type="match status" value="1"/>
</dbReference>
<organism evidence="3 4">
    <name type="scientific">Stella humosa</name>
    <dbReference type="NCBI Taxonomy" id="94"/>
    <lineage>
        <taxon>Bacteria</taxon>
        <taxon>Pseudomonadati</taxon>
        <taxon>Pseudomonadota</taxon>
        <taxon>Alphaproteobacteria</taxon>
        <taxon>Rhodospirillales</taxon>
        <taxon>Stellaceae</taxon>
        <taxon>Stella</taxon>
    </lineage>
</organism>
<dbReference type="AlphaFoldDB" id="A0A3N1M7K3"/>
<dbReference type="PROSITE" id="PS50931">
    <property type="entry name" value="HTH_LYSR"/>
    <property type="match status" value="1"/>
</dbReference>
<dbReference type="PRINTS" id="PR00039">
    <property type="entry name" value="HTHLYSR"/>
</dbReference>
<dbReference type="EMBL" id="RJKX01000013">
    <property type="protein sequence ID" value="ROP99702.1"/>
    <property type="molecule type" value="Genomic_DNA"/>
</dbReference>
<dbReference type="InterPro" id="IPR000847">
    <property type="entry name" value="LysR_HTH_N"/>
</dbReference>
<sequence>MSDMDLRQQLRYRTLAAFRLTVETRSATRAAEVLGITQPAVSQLLAGLERAVGFQLFSRGAGRRLEPTGEARLLLEHVSRVLDAMGGLERLAKSLAGAEGRLEDRPIGTPRAWHQQPAE</sequence>
<evidence type="ECO:0000259" key="2">
    <source>
        <dbReference type="PROSITE" id="PS50931"/>
    </source>
</evidence>
<evidence type="ECO:0000313" key="4">
    <source>
        <dbReference type="Proteomes" id="UP000278222"/>
    </source>
</evidence>
<protein>
    <submittedName>
        <fullName evidence="3">Regulatory helix-turn-helix LysR family protein</fullName>
    </submittedName>
</protein>
<dbReference type="PANTHER" id="PTHR30419">
    <property type="entry name" value="HTH-TYPE TRANSCRIPTIONAL REGULATOR YBHD"/>
    <property type="match status" value="1"/>
</dbReference>
<dbReference type="InterPro" id="IPR036388">
    <property type="entry name" value="WH-like_DNA-bd_sf"/>
</dbReference>
<dbReference type="PANTHER" id="PTHR30419:SF8">
    <property type="entry name" value="NITROGEN ASSIMILATION TRANSCRIPTIONAL ACTIVATOR-RELATED"/>
    <property type="match status" value="1"/>
</dbReference>
<dbReference type="InterPro" id="IPR036390">
    <property type="entry name" value="WH_DNA-bd_sf"/>
</dbReference>
<feature type="domain" description="HTH lysR-type" evidence="2">
    <location>
        <begin position="10"/>
        <end position="68"/>
    </location>
</feature>
<evidence type="ECO:0000256" key="1">
    <source>
        <dbReference type="SAM" id="MobiDB-lite"/>
    </source>
</evidence>
<name>A0A3N1M7K3_9PROT</name>
<comment type="caution">
    <text evidence="3">The sequence shown here is derived from an EMBL/GenBank/DDBJ whole genome shotgun (WGS) entry which is preliminary data.</text>
</comment>
<dbReference type="InterPro" id="IPR050950">
    <property type="entry name" value="HTH-type_LysR_regulators"/>
</dbReference>
<keyword evidence="4" id="KW-1185">Reference proteome</keyword>
<dbReference type="Pfam" id="PF00126">
    <property type="entry name" value="HTH_1"/>
    <property type="match status" value="1"/>
</dbReference>
<dbReference type="GO" id="GO:0005829">
    <property type="term" value="C:cytosol"/>
    <property type="evidence" value="ECO:0007669"/>
    <property type="project" value="TreeGrafter"/>
</dbReference>
<proteinExistence type="predicted"/>
<evidence type="ECO:0000313" key="3">
    <source>
        <dbReference type="EMBL" id="ROP99702.1"/>
    </source>
</evidence>
<gene>
    <name evidence="3" type="ORF">EDC65_1487</name>
</gene>
<dbReference type="Gene3D" id="1.10.10.10">
    <property type="entry name" value="Winged helix-like DNA-binding domain superfamily/Winged helix DNA-binding domain"/>
    <property type="match status" value="1"/>
</dbReference>
<reference evidence="3 4" key="1">
    <citation type="submission" date="2018-11" db="EMBL/GenBank/DDBJ databases">
        <title>Genomic Encyclopedia of Type Strains, Phase IV (KMG-IV): sequencing the most valuable type-strain genomes for metagenomic binning, comparative biology and taxonomic classification.</title>
        <authorList>
            <person name="Goeker M."/>
        </authorList>
    </citation>
    <scope>NUCLEOTIDE SEQUENCE [LARGE SCALE GENOMIC DNA]</scope>
    <source>
        <strain evidence="3 4">DSM 5900</strain>
    </source>
</reference>